<name>A0A9W5TEL9_BABOV</name>
<evidence type="ECO:0000313" key="3">
    <source>
        <dbReference type="Proteomes" id="UP001057455"/>
    </source>
</evidence>
<sequence length="493" mass="52093">MDPEKPGTPNSTNDRTPISEGSAGAYQGSRSPAAAGSLVEGTASMVSQPLLGTPNNVQTANNTGIQHGAPRYDQNGFQQQSIRTDSQPLPMQPAASDGHVHTAMNGTTPAGSMVNGIGMPTSPGSINGMVPPMPAQPNMHNEQPTAPVVQEPKPPEVPDITKLDTGKLLVKLADVTNVANASVPTGPPLEDRLQDFGNTIADMLRLNAEILELCQIKGGEGDATGAVDEKKLDAMTTATANLFANVAHISQQMHEMVDELPPCYTRSAPYFRNLEICSGDFTSFSHTQVPQAAISAQLTTSAFEFLNTSSIANFRLFHDITSESLLTYLLSTKLLAKQLKLITTRGSNVKRAFSTGLAFSEVHCLCIKPFLSAAVPIFGVFVGLMVISPISLASRSIVVTGGTPNEVPDNDRPLNGLLSSSLSRADLRADSSRPRPQLILELGIVPSSFESLPRRTAPTAAGGISLVAIYPTGMRFLIAIQSRLNGDCTAVLG</sequence>
<dbReference type="AlphaFoldDB" id="A0A9W5TEL9"/>
<reference evidence="2" key="1">
    <citation type="submission" date="2019-12" db="EMBL/GenBank/DDBJ databases">
        <title>Genome sequence of Babesia ovis.</title>
        <authorList>
            <person name="Yamagishi J."/>
            <person name="Sevinc F."/>
            <person name="Xuan X."/>
        </authorList>
    </citation>
    <scope>NUCLEOTIDE SEQUENCE</scope>
    <source>
        <strain evidence="2">Selcuk</strain>
    </source>
</reference>
<gene>
    <name evidence="2" type="ORF">BaOVIS_032670</name>
</gene>
<organism evidence="2 3">
    <name type="scientific">Babesia ovis</name>
    <dbReference type="NCBI Taxonomy" id="5869"/>
    <lineage>
        <taxon>Eukaryota</taxon>
        <taxon>Sar</taxon>
        <taxon>Alveolata</taxon>
        <taxon>Apicomplexa</taxon>
        <taxon>Aconoidasida</taxon>
        <taxon>Piroplasmida</taxon>
        <taxon>Babesiidae</taxon>
        <taxon>Babesia</taxon>
    </lineage>
</organism>
<evidence type="ECO:0000313" key="2">
    <source>
        <dbReference type="EMBL" id="GFE55863.1"/>
    </source>
</evidence>
<keyword evidence="3" id="KW-1185">Reference proteome</keyword>
<proteinExistence type="predicted"/>
<feature type="region of interest" description="Disordered" evidence="1">
    <location>
        <begin position="1"/>
        <end position="65"/>
    </location>
</feature>
<dbReference type="Proteomes" id="UP001057455">
    <property type="component" value="Unassembled WGS sequence"/>
</dbReference>
<protein>
    <submittedName>
        <fullName evidence="2">Stage V sporulation K, putative</fullName>
    </submittedName>
</protein>
<feature type="compositionally biased region" description="Polar residues" evidence="1">
    <location>
        <begin position="53"/>
        <end position="65"/>
    </location>
</feature>
<evidence type="ECO:0000256" key="1">
    <source>
        <dbReference type="SAM" id="MobiDB-lite"/>
    </source>
</evidence>
<comment type="caution">
    <text evidence="2">The sequence shown here is derived from an EMBL/GenBank/DDBJ whole genome shotgun (WGS) entry which is preliminary data.</text>
</comment>
<accession>A0A9W5TEL9</accession>
<dbReference type="OrthoDB" id="366415at2759"/>
<dbReference type="EMBL" id="BLIY01000024">
    <property type="protein sequence ID" value="GFE55863.1"/>
    <property type="molecule type" value="Genomic_DNA"/>
</dbReference>